<keyword evidence="1" id="KW-0378">Hydrolase</keyword>
<dbReference type="SUPFAM" id="SSF53167">
    <property type="entry name" value="Purine and uridine phosphorylases"/>
    <property type="match status" value="1"/>
</dbReference>
<sequence>MIGIIGAMEEEVKILKEQMTLLLEEEIAGAKFYRGTLEIMKLSYCNQVSAK</sequence>
<dbReference type="EMBL" id="UAWT01000048">
    <property type="protein sequence ID" value="SQC71916.1"/>
    <property type="molecule type" value="Genomic_DNA"/>
</dbReference>
<evidence type="ECO:0000313" key="1">
    <source>
        <dbReference type="EMBL" id="SQC71916.1"/>
    </source>
</evidence>
<gene>
    <name evidence="1" type="primary">mtnN_1</name>
    <name evidence="1" type="ORF">NCTC13940_02627</name>
</gene>
<dbReference type="AlphaFoldDB" id="A0A2X3HBG3"/>
<keyword evidence="1" id="KW-0326">Glycosidase</keyword>
<dbReference type="GO" id="GO:0008782">
    <property type="term" value="F:adenosylhomocysteine nucleosidase activity"/>
    <property type="evidence" value="ECO:0007669"/>
    <property type="project" value="UniProtKB-EC"/>
</dbReference>
<dbReference type="Proteomes" id="UP000250257">
    <property type="component" value="Unassembled WGS sequence"/>
</dbReference>
<accession>A0A2X3HBG3</accession>
<protein>
    <submittedName>
        <fullName evidence="1">5'-methylthioadenosine/S-adenosylhomocysteine nucleosidase</fullName>
        <ecNumber evidence="1">3.2.2.9</ecNumber>
    </submittedName>
</protein>
<reference evidence="1 2" key="1">
    <citation type="submission" date="2018-06" db="EMBL/GenBank/DDBJ databases">
        <authorList>
            <consortium name="Pathogen Informatics"/>
            <person name="Doyle S."/>
        </authorList>
    </citation>
    <scope>NUCLEOTIDE SEQUENCE [LARGE SCALE GENOMIC DNA]</scope>
    <source>
        <strain evidence="1 2">NCTC13940</strain>
    </source>
</reference>
<dbReference type="EC" id="3.2.2.9" evidence="1"/>
<name>A0A2X3HBG3_9LIST</name>
<dbReference type="InterPro" id="IPR035994">
    <property type="entry name" value="Nucleoside_phosphorylase_sf"/>
</dbReference>
<dbReference type="GO" id="GO:0009116">
    <property type="term" value="P:nucleoside metabolic process"/>
    <property type="evidence" value="ECO:0007669"/>
    <property type="project" value="InterPro"/>
</dbReference>
<evidence type="ECO:0000313" key="2">
    <source>
        <dbReference type="Proteomes" id="UP000250257"/>
    </source>
</evidence>
<proteinExistence type="predicted"/>
<organism evidence="1 2">
    <name type="scientific">Listeria fleischmannii subsp. fleischmannii</name>
    <dbReference type="NCBI Taxonomy" id="1671902"/>
    <lineage>
        <taxon>Bacteria</taxon>
        <taxon>Bacillati</taxon>
        <taxon>Bacillota</taxon>
        <taxon>Bacilli</taxon>
        <taxon>Bacillales</taxon>
        <taxon>Listeriaceae</taxon>
        <taxon>Listeria</taxon>
    </lineage>
</organism>